<gene>
    <name evidence="1" type="ORF">DPEC_G00115290</name>
</gene>
<reference evidence="1" key="1">
    <citation type="submission" date="2021-05" db="EMBL/GenBank/DDBJ databases">
        <authorList>
            <person name="Pan Q."/>
            <person name="Jouanno E."/>
            <person name="Zahm M."/>
            <person name="Klopp C."/>
            <person name="Cabau C."/>
            <person name="Louis A."/>
            <person name="Berthelot C."/>
            <person name="Parey E."/>
            <person name="Roest Crollius H."/>
            <person name="Montfort J."/>
            <person name="Robinson-Rechavi M."/>
            <person name="Bouchez O."/>
            <person name="Lampietro C."/>
            <person name="Lopez Roques C."/>
            <person name="Donnadieu C."/>
            <person name="Postlethwait J."/>
            <person name="Bobe J."/>
            <person name="Dillon D."/>
            <person name="Chandos A."/>
            <person name="von Hippel F."/>
            <person name="Guiguen Y."/>
        </authorList>
    </citation>
    <scope>NUCLEOTIDE SEQUENCE</scope>
    <source>
        <strain evidence="1">YG-Jan2019</strain>
    </source>
</reference>
<comment type="caution">
    <text evidence="1">The sequence shown here is derived from an EMBL/GenBank/DDBJ whole genome shotgun (WGS) entry which is preliminary data.</text>
</comment>
<dbReference type="Proteomes" id="UP001157502">
    <property type="component" value="Chromosome 9"/>
</dbReference>
<protein>
    <submittedName>
        <fullName evidence="1">Uncharacterized protein</fullName>
    </submittedName>
</protein>
<sequence length="293" mass="33483">MASIETQKMKPKGTFYGNEGNKNQSYKQPGKLNKKKRKWVPEHKVFDGSIGEGQGFAFKRKEKVKHEYNKLLRKERRKNTEVKPQYKDEYPEHLRHLYEAEAEQLRIEAEANRINRTKARMGGRGGGGGPVEEKIAPMVVDEVSATSTEPAADDVISPNQSDSSSQPPAAAENLEKESPPMSNRSKKKMLRKTSYQKTKEEFESVKIKKQKKREEFLKNKQQKEEAIKKSVILALCFGLLQTCEFRLFNLRRESLGVVEHSDMKTSGHSGFIPCIFWCPVSSLTMTRMGQVKD</sequence>
<proteinExistence type="predicted"/>
<evidence type="ECO:0000313" key="1">
    <source>
        <dbReference type="EMBL" id="KAJ8007222.1"/>
    </source>
</evidence>
<name>A0ACC2GUK6_DALPE</name>
<evidence type="ECO:0000313" key="2">
    <source>
        <dbReference type="Proteomes" id="UP001157502"/>
    </source>
</evidence>
<accession>A0ACC2GUK6</accession>
<keyword evidence="2" id="KW-1185">Reference proteome</keyword>
<dbReference type="EMBL" id="CM055736">
    <property type="protein sequence ID" value="KAJ8007222.1"/>
    <property type="molecule type" value="Genomic_DNA"/>
</dbReference>
<organism evidence="1 2">
    <name type="scientific">Dallia pectoralis</name>
    <name type="common">Alaska blackfish</name>
    <dbReference type="NCBI Taxonomy" id="75939"/>
    <lineage>
        <taxon>Eukaryota</taxon>
        <taxon>Metazoa</taxon>
        <taxon>Chordata</taxon>
        <taxon>Craniata</taxon>
        <taxon>Vertebrata</taxon>
        <taxon>Euteleostomi</taxon>
        <taxon>Actinopterygii</taxon>
        <taxon>Neopterygii</taxon>
        <taxon>Teleostei</taxon>
        <taxon>Protacanthopterygii</taxon>
        <taxon>Esociformes</taxon>
        <taxon>Umbridae</taxon>
        <taxon>Dallia</taxon>
    </lineage>
</organism>